<dbReference type="InterPro" id="IPR050763">
    <property type="entry name" value="ABC_transporter_ATP-binding"/>
</dbReference>
<dbReference type="InterPro" id="IPR027417">
    <property type="entry name" value="P-loop_NTPase"/>
</dbReference>
<accession>A0ABD5RRE7</accession>
<keyword evidence="3" id="KW-0547">Nucleotide-binding</keyword>
<dbReference type="InterPro" id="IPR003593">
    <property type="entry name" value="AAA+_ATPase"/>
</dbReference>
<dbReference type="GO" id="GO:0005524">
    <property type="term" value="F:ATP binding"/>
    <property type="evidence" value="ECO:0007669"/>
    <property type="project" value="UniProtKB-KW"/>
</dbReference>
<dbReference type="SUPFAM" id="SSF52540">
    <property type="entry name" value="P-loop containing nucleoside triphosphate hydrolases"/>
    <property type="match status" value="1"/>
</dbReference>
<evidence type="ECO:0000313" key="7">
    <source>
        <dbReference type="Proteomes" id="UP001596099"/>
    </source>
</evidence>
<dbReference type="Proteomes" id="UP001596099">
    <property type="component" value="Unassembled WGS sequence"/>
</dbReference>
<evidence type="ECO:0000313" key="6">
    <source>
        <dbReference type="EMBL" id="MFC5973051.1"/>
    </source>
</evidence>
<gene>
    <name evidence="6" type="ORF">ACFPYI_17085</name>
</gene>
<evidence type="ECO:0000256" key="1">
    <source>
        <dbReference type="ARBA" id="ARBA00005417"/>
    </source>
</evidence>
<dbReference type="Gene3D" id="3.40.50.300">
    <property type="entry name" value="P-loop containing nucleotide triphosphate hydrolases"/>
    <property type="match status" value="1"/>
</dbReference>
<reference evidence="6 7" key="1">
    <citation type="journal article" date="2019" name="Int. J. Syst. Evol. Microbiol.">
        <title>The Global Catalogue of Microorganisms (GCM) 10K type strain sequencing project: providing services to taxonomists for standard genome sequencing and annotation.</title>
        <authorList>
            <consortium name="The Broad Institute Genomics Platform"/>
            <consortium name="The Broad Institute Genome Sequencing Center for Infectious Disease"/>
            <person name="Wu L."/>
            <person name="Ma J."/>
        </authorList>
    </citation>
    <scope>NUCLEOTIDE SEQUENCE [LARGE SCALE GENOMIC DNA]</scope>
    <source>
        <strain evidence="6 7">CGMCC 1.12543</strain>
    </source>
</reference>
<keyword evidence="7" id="KW-1185">Reference proteome</keyword>
<dbReference type="CDD" id="cd03230">
    <property type="entry name" value="ABC_DR_subfamily_A"/>
    <property type="match status" value="1"/>
</dbReference>
<evidence type="ECO:0000256" key="4">
    <source>
        <dbReference type="ARBA" id="ARBA00022840"/>
    </source>
</evidence>
<evidence type="ECO:0000259" key="5">
    <source>
        <dbReference type="PROSITE" id="PS50893"/>
    </source>
</evidence>
<organism evidence="6 7">
    <name type="scientific">Halomarina salina</name>
    <dbReference type="NCBI Taxonomy" id="1872699"/>
    <lineage>
        <taxon>Archaea</taxon>
        <taxon>Methanobacteriati</taxon>
        <taxon>Methanobacteriota</taxon>
        <taxon>Stenosarchaea group</taxon>
        <taxon>Halobacteria</taxon>
        <taxon>Halobacteriales</taxon>
        <taxon>Natronomonadaceae</taxon>
        <taxon>Halomarina</taxon>
    </lineage>
</organism>
<name>A0ABD5RRE7_9EURY</name>
<dbReference type="AlphaFoldDB" id="A0ABD5RRE7"/>
<dbReference type="PANTHER" id="PTHR42711">
    <property type="entry name" value="ABC TRANSPORTER ATP-BINDING PROTEIN"/>
    <property type="match status" value="1"/>
</dbReference>
<protein>
    <submittedName>
        <fullName evidence="6">ABC transporter ATP-binding protein</fullName>
    </submittedName>
</protein>
<evidence type="ECO:0000256" key="2">
    <source>
        <dbReference type="ARBA" id="ARBA00022448"/>
    </source>
</evidence>
<keyword evidence="4 6" id="KW-0067">ATP-binding</keyword>
<dbReference type="SMART" id="SM00382">
    <property type="entry name" value="AAA"/>
    <property type="match status" value="1"/>
</dbReference>
<dbReference type="EMBL" id="JBHSQH010000001">
    <property type="protein sequence ID" value="MFC5973051.1"/>
    <property type="molecule type" value="Genomic_DNA"/>
</dbReference>
<proteinExistence type="inferred from homology"/>
<dbReference type="Pfam" id="PF00005">
    <property type="entry name" value="ABC_tran"/>
    <property type="match status" value="1"/>
</dbReference>
<dbReference type="InterPro" id="IPR003439">
    <property type="entry name" value="ABC_transporter-like_ATP-bd"/>
</dbReference>
<comment type="similarity">
    <text evidence="1">Belongs to the ABC transporter superfamily.</text>
</comment>
<sequence length="244" mass="27222">MDENESPAVVVDGVSKRYGDVVALDGLSLTVGRGELFGFLGANGAGKTTTIKLLTGQRTPDEGSVSVLGRDPSADPVETRRHLGVLPEREDPPSFMTPREYFAFVGRVRDIDDETLAARIDGWTTRFAFREQLDTLCTDLSRGQRQKVMITASFLHEPDLVFIDEPLANLDPVMQERLKRFLVEYTREDNTVFLSTHHIDVAEEICTRVGILRDGRLAEDRRPASDDDDDERLLDAFLDGVAVQ</sequence>
<evidence type="ECO:0000256" key="3">
    <source>
        <dbReference type="ARBA" id="ARBA00022741"/>
    </source>
</evidence>
<keyword evidence="2" id="KW-0813">Transport</keyword>
<comment type="caution">
    <text evidence="6">The sequence shown here is derived from an EMBL/GenBank/DDBJ whole genome shotgun (WGS) entry which is preliminary data.</text>
</comment>
<dbReference type="PROSITE" id="PS50893">
    <property type="entry name" value="ABC_TRANSPORTER_2"/>
    <property type="match status" value="1"/>
</dbReference>
<dbReference type="RefSeq" id="WP_247417127.1">
    <property type="nucleotide sequence ID" value="NZ_JALLGW010000001.1"/>
</dbReference>
<feature type="domain" description="ABC transporter" evidence="5">
    <location>
        <begin position="9"/>
        <end position="239"/>
    </location>
</feature>
<dbReference type="PANTHER" id="PTHR42711:SF5">
    <property type="entry name" value="ABC TRANSPORTER ATP-BINDING PROTEIN NATA"/>
    <property type="match status" value="1"/>
</dbReference>